<dbReference type="GO" id="GO:0046872">
    <property type="term" value="F:metal ion binding"/>
    <property type="evidence" value="ECO:0007669"/>
    <property type="project" value="UniProtKB-KW"/>
</dbReference>
<dbReference type="Gene3D" id="3.40.50.10300">
    <property type="entry name" value="CoaB-like"/>
    <property type="match status" value="1"/>
</dbReference>
<dbReference type="GO" id="GO:0004633">
    <property type="term" value="F:phosphopantothenoylcysteine decarboxylase activity"/>
    <property type="evidence" value="ECO:0007669"/>
    <property type="project" value="UniProtKB-UniRule"/>
</dbReference>
<dbReference type="InterPro" id="IPR036551">
    <property type="entry name" value="Flavin_trans-like"/>
</dbReference>
<dbReference type="Gene3D" id="3.40.50.1950">
    <property type="entry name" value="Flavin prenyltransferase-like"/>
    <property type="match status" value="1"/>
</dbReference>
<dbReference type="PANTHER" id="PTHR14359">
    <property type="entry name" value="HOMO-OLIGOMERIC FLAVIN CONTAINING CYS DECARBOXYLASE FAMILY"/>
    <property type="match status" value="1"/>
</dbReference>
<organism evidence="7 8">
    <name type="scientific">Jilunia laotingensis</name>
    <dbReference type="NCBI Taxonomy" id="2763675"/>
    <lineage>
        <taxon>Bacteria</taxon>
        <taxon>Pseudomonadati</taxon>
        <taxon>Bacteroidota</taxon>
        <taxon>Bacteroidia</taxon>
        <taxon>Bacteroidales</taxon>
        <taxon>Bacteroidaceae</taxon>
        <taxon>Jilunia</taxon>
    </lineage>
</organism>
<dbReference type="GO" id="GO:0010181">
    <property type="term" value="F:FMN binding"/>
    <property type="evidence" value="ECO:0007669"/>
    <property type="project" value="UniProtKB-UniRule"/>
</dbReference>
<feature type="binding site" evidence="3">
    <location>
        <position position="324"/>
    </location>
    <ligand>
        <name>CTP</name>
        <dbReference type="ChEBI" id="CHEBI:37563"/>
    </ligand>
</feature>
<evidence type="ECO:0000313" key="7">
    <source>
        <dbReference type="EMBL" id="MBC8594068.1"/>
    </source>
</evidence>
<dbReference type="Proteomes" id="UP000651085">
    <property type="component" value="Unassembled WGS sequence"/>
</dbReference>
<comment type="pathway">
    <text evidence="3 4">Cofactor biosynthesis; coenzyme A biosynthesis; CoA from (R)-pantothenate: step 2/5.</text>
</comment>
<comment type="cofactor">
    <cofactor evidence="3">
        <name>FMN</name>
        <dbReference type="ChEBI" id="CHEBI:58210"/>
    </cofactor>
    <text evidence="3">Binds 1 FMN per subunit.</text>
</comment>
<dbReference type="InterPro" id="IPR007085">
    <property type="entry name" value="DNA/pantothenate-metab_flavo_C"/>
</dbReference>
<evidence type="ECO:0000256" key="4">
    <source>
        <dbReference type="RuleBase" id="RU364078"/>
    </source>
</evidence>
<feature type="domain" description="Flavoprotein" evidence="5">
    <location>
        <begin position="5"/>
        <end position="176"/>
    </location>
</feature>
<dbReference type="EMBL" id="JACRTF010000001">
    <property type="protein sequence ID" value="MBC8594068.1"/>
    <property type="molecule type" value="Genomic_DNA"/>
</dbReference>
<feature type="binding site" evidence="3">
    <location>
        <position position="279"/>
    </location>
    <ligand>
        <name>CTP</name>
        <dbReference type="ChEBI" id="CHEBI:37563"/>
    </ligand>
</feature>
<dbReference type="SUPFAM" id="SSF102645">
    <property type="entry name" value="CoaB-like"/>
    <property type="match status" value="1"/>
</dbReference>
<gene>
    <name evidence="3 7" type="primary">coaBC</name>
    <name evidence="7" type="ORF">H8744_12590</name>
</gene>
<protein>
    <recommendedName>
        <fullName evidence="3">Coenzyme A biosynthesis bifunctional protein CoaBC</fullName>
    </recommendedName>
    <alternativeName>
        <fullName evidence="3">DNA/pantothenate metabolism flavoprotein</fullName>
    </alternativeName>
    <alternativeName>
        <fullName evidence="3">Phosphopantothenoylcysteine synthetase/decarboxylase</fullName>
        <shortName evidence="3">PPCS-PPCDC</shortName>
    </alternativeName>
    <domain>
        <recommendedName>
            <fullName evidence="3">Phosphopantothenoylcysteine decarboxylase</fullName>
            <shortName evidence="3">PPC decarboxylase</shortName>
            <shortName evidence="3">PPC-DC</shortName>
            <ecNumber evidence="3">4.1.1.36</ecNumber>
        </recommendedName>
        <alternativeName>
            <fullName evidence="3">CoaC</fullName>
        </alternativeName>
    </domain>
    <domain>
        <recommendedName>
            <fullName evidence="3">Phosphopantothenate--cysteine ligase</fullName>
            <ecNumber evidence="3">6.3.2.5</ecNumber>
        </recommendedName>
        <alternativeName>
            <fullName evidence="3">CoaB</fullName>
        </alternativeName>
        <alternativeName>
            <fullName evidence="3">Phosphopantothenoylcysteine synthetase</fullName>
            <shortName evidence="3">PPC synthetase</shortName>
            <shortName evidence="3">PPC-S</shortName>
        </alternativeName>
    </domain>
</protein>
<comment type="similarity">
    <text evidence="3 4">In the C-terminal section; belongs to the PPC synthetase family.</text>
</comment>
<comment type="pathway">
    <text evidence="3 4">Cofactor biosynthesis; coenzyme A biosynthesis; CoA from (R)-pantothenate: step 3/5.</text>
</comment>
<keyword evidence="3" id="KW-0479">Metal-binding</keyword>
<comment type="catalytic activity">
    <reaction evidence="3 4">
        <text>(R)-4'-phosphopantothenate + L-cysteine + CTP = N-[(R)-4-phosphopantothenoyl]-L-cysteine + CMP + diphosphate + H(+)</text>
        <dbReference type="Rhea" id="RHEA:19397"/>
        <dbReference type="ChEBI" id="CHEBI:10986"/>
        <dbReference type="ChEBI" id="CHEBI:15378"/>
        <dbReference type="ChEBI" id="CHEBI:33019"/>
        <dbReference type="ChEBI" id="CHEBI:35235"/>
        <dbReference type="ChEBI" id="CHEBI:37563"/>
        <dbReference type="ChEBI" id="CHEBI:59458"/>
        <dbReference type="ChEBI" id="CHEBI:60377"/>
        <dbReference type="EC" id="6.3.2.5"/>
    </reaction>
</comment>
<dbReference type="EC" id="6.3.2.5" evidence="3"/>
<dbReference type="EC" id="4.1.1.36" evidence="3"/>
<dbReference type="AlphaFoldDB" id="A0A926F4K0"/>
<dbReference type="HAMAP" id="MF_02225">
    <property type="entry name" value="CoaBC"/>
    <property type="match status" value="1"/>
</dbReference>
<dbReference type="InterPro" id="IPR003382">
    <property type="entry name" value="Flavoprotein"/>
</dbReference>
<comment type="caution">
    <text evidence="7">The sequence shown here is derived from an EMBL/GenBank/DDBJ whole genome shotgun (WGS) entry which is preliminary data.</text>
</comment>
<dbReference type="GO" id="GO:0015941">
    <property type="term" value="P:pantothenate catabolic process"/>
    <property type="evidence" value="ECO:0007669"/>
    <property type="project" value="InterPro"/>
</dbReference>
<keyword evidence="3 4" id="KW-0436">Ligase</keyword>
<sequence>MLRGKKIVLGITGSIAAYKACYIIRGLIKQGAEVQVVITPAGKEFITPITLSALTSKPVISEFFAQRDGTWNSHVDLGLWADAMLIAPATASTIGKMANGIADNMLITTYLSAKAPVFVAPAMDLDMYAHPSTQKNLETLRSYGNHVIEPGTGFLASHLVGKGRMEEPENIIRHLIEYFSAGGDLAGKKVLITAGPTYEKIDPVRFVGNYSSGKMGFALAEECAARGAEVTLVTGPVQLQAVHSRIHRINVESAAEMAEQAEMNFKQADAAILCAAVADFTPETTADHKIKREKDDLVLKLKPTKDIAATLGRMKTSGQKLVGFALETDNEQENAQGKLERKNFDFIVLNSLNDSGAGFRCDTNKISIIDRQQRIDYPLKSKTEVAKDIIDRLAEEMK</sequence>
<keyword evidence="2 3" id="KW-0456">Lyase</keyword>
<feature type="region of interest" description="Phosphopantothenate--cysteine ligase" evidence="3">
    <location>
        <begin position="190"/>
        <end position="398"/>
    </location>
</feature>
<comment type="cofactor">
    <cofactor evidence="3">
        <name>Mg(2+)</name>
        <dbReference type="ChEBI" id="CHEBI:18420"/>
    </cofactor>
</comment>
<reference evidence="7" key="1">
    <citation type="submission" date="2020-08" db="EMBL/GenBank/DDBJ databases">
        <title>Genome public.</title>
        <authorList>
            <person name="Liu C."/>
            <person name="Sun Q."/>
        </authorList>
    </citation>
    <scope>NUCLEOTIDE SEQUENCE</scope>
    <source>
        <strain evidence="7">N12</strain>
    </source>
</reference>
<keyword evidence="3 4" id="KW-0288">FMN</keyword>
<feature type="domain" description="DNA/pantothenate metabolism flavoprotein C-terminal" evidence="6">
    <location>
        <begin position="185"/>
        <end position="395"/>
    </location>
</feature>
<dbReference type="NCBIfam" id="TIGR00521">
    <property type="entry name" value="coaBC_dfp"/>
    <property type="match status" value="1"/>
</dbReference>
<dbReference type="GO" id="GO:0015937">
    <property type="term" value="P:coenzyme A biosynthetic process"/>
    <property type="evidence" value="ECO:0007669"/>
    <property type="project" value="UniProtKB-UniRule"/>
</dbReference>
<feature type="binding site" evidence="3">
    <location>
        <position position="289"/>
    </location>
    <ligand>
        <name>CTP</name>
        <dbReference type="ChEBI" id="CHEBI:37563"/>
    </ligand>
</feature>
<dbReference type="PANTHER" id="PTHR14359:SF6">
    <property type="entry name" value="PHOSPHOPANTOTHENOYLCYSTEINE DECARBOXYLASE"/>
    <property type="match status" value="1"/>
</dbReference>
<evidence type="ECO:0000256" key="3">
    <source>
        <dbReference type="HAMAP-Rule" id="MF_02225"/>
    </source>
</evidence>
<comment type="function">
    <text evidence="3">Catalyzes two sequential steps in the biosynthesis of coenzyme A. In the first step cysteine is conjugated to 4'-phosphopantothenate to form 4-phosphopantothenoylcysteine. In the second step the latter compound is decarboxylated to form 4'-phosphopantotheine.</text>
</comment>
<evidence type="ECO:0000256" key="2">
    <source>
        <dbReference type="ARBA" id="ARBA00023239"/>
    </source>
</evidence>
<name>A0A926F4K0_9BACT</name>
<keyword evidence="8" id="KW-1185">Reference proteome</keyword>
<comment type="function">
    <text evidence="4">Catalyzes two steps in the biosynthesis of coenzyme A. In the first step cysteine is conjugated to 4'-phosphopantothenate to form 4-phosphopantothenoylcysteine, in the latter compound is decarboxylated to form 4'-phosphopantotheine.</text>
</comment>
<dbReference type="InterPro" id="IPR005252">
    <property type="entry name" value="CoaBC"/>
</dbReference>
<feature type="binding site" evidence="3">
    <location>
        <position position="338"/>
    </location>
    <ligand>
        <name>CTP</name>
        <dbReference type="ChEBI" id="CHEBI:37563"/>
    </ligand>
</feature>
<keyword evidence="3" id="KW-0511">Multifunctional enzyme</keyword>
<accession>A0A926F4K0</accession>
<dbReference type="RefSeq" id="WP_305067499.1">
    <property type="nucleotide sequence ID" value="NZ_JACRTF010000001.1"/>
</dbReference>
<dbReference type="Pfam" id="PF02441">
    <property type="entry name" value="Flavoprotein"/>
    <property type="match status" value="1"/>
</dbReference>
<keyword evidence="1 3" id="KW-0210">Decarboxylase</keyword>
<evidence type="ECO:0000256" key="1">
    <source>
        <dbReference type="ARBA" id="ARBA00022793"/>
    </source>
</evidence>
<feature type="region of interest" description="Phosphopantothenoylcysteine decarboxylase" evidence="3">
    <location>
        <begin position="1"/>
        <end position="189"/>
    </location>
</feature>
<comment type="caution">
    <text evidence="3">Lacks conserved residue(s) required for the propagation of feature annotation.</text>
</comment>
<proteinExistence type="inferred from homology"/>
<keyword evidence="3" id="KW-0460">Magnesium</keyword>
<dbReference type="GO" id="GO:0004632">
    <property type="term" value="F:phosphopantothenate--cysteine ligase activity"/>
    <property type="evidence" value="ECO:0007669"/>
    <property type="project" value="UniProtKB-UniRule"/>
</dbReference>
<comment type="catalytic activity">
    <reaction evidence="3 4">
        <text>N-[(R)-4-phosphopantothenoyl]-L-cysteine + H(+) = (R)-4'-phosphopantetheine + CO2</text>
        <dbReference type="Rhea" id="RHEA:16793"/>
        <dbReference type="ChEBI" id="CHEBI:15378"/>
        <dbReference type="ChEBI" id="CHEBI:16526"/>
        <dbReference type="ChEBI" id="CHEBI:59458"/>
        <dbReference type="ChEBI" id="CHEBI:61723"/>
        <dbReference type="EC" id="4.1.1.36"/>
    </reaction>
</comment>
<evidence type="ECO:0000313" key="8">
    <source>
        <dbReference type="Proteomes" id="UP000651085"/>
    </source>
</evidence>
<dbReference type="GO" id="GO:0071513">
    <property type="term" value="C:phosphopantothenoylcysteine decarboxylase complex"/>
    <property type="evidence" value="ECO:0007669"/>
    <property type="project" value="TreeGrafter"/>
</dbReference>
<dbReference type="InterPro" id="IPR035929">
    <property type="entry name" value="CoaB-like_sf"/>
</dbReference>
<keyword evidence="3 4" id="KW-0285">Flavoprotein</keyword>
<comment type="similarity">
    <text evidence="3 4">In the N-terminal section; belongs to the HFCD (homo-oligomeric flavin containing Cys decarboxylase) superfamily.</text>
</comment>
<dbReference type="SUPFAM" id="SSF52507">
    <property type="entry name" value="Homo-oligomeric flavin-containing Cys decarboxylases, HFCD"/>
    <property type="match status" value="1"/>
</dbReference>
<evidence type="ECO:0000259" key="6">
    <source>
        <dbReference type="Pfam" id="PF04127"/>
    </source>
</evidence>
<dbReference type="Pfam" id="PF04127">
    <property type="entry name" value="DFP"/>
    <property type="match status" value="1"/>
</dbReference>
<feature type="binding site" evidence="3">
    <location>
        <position position="342"/>
    </location>
    <ligand>
        <name>CTP</name>
        <dbReference type="ChEBI" id="CHEBI:37563"/>
    </ligand>
</feature>
<evidence type="ECO:0000259" key="5">
    <source>
        <dbReference type="Pfam" id="PF02441"/>
    </source>
</evidence>